<feature type="domain" description="Major facilitator superfamily (MFS) profile" evidence="7">
    <location>
        <begin position="13"/>
        <end position="396"/>
    </location>
</feature>
<proteinExistence type="predicted"/>
<keyword evidence="9" id="KW-1185">Reference proteome</keyword>
<dbReference type="InterPro" id="IPR011701">
    <property type="entry name" value="MFS"/>
</dbReference>
<reference evidence="8 9" key="1">
    <citation type="journal article" date="2019" name="Int. J. Syst. Evol. Microbiol.">
        <title>The Global Catalogue of Microorganisms (GCM) 10K type strain sequencing project: providing services to taxonomists for standard genome sequencing and annotation.</title>
        <authorList>
            <consortium name="The Broad Institute Genomics Platform"/>
            <consortium name="The Broad Institute Genome Sequencing Center for Infectious Disease"/>
            <person name="Wu L."/>
            <person name="Ma J."/>
        </authorList>
    </citation>
    <scope>NUCLEOTIDE SEQUENCE [LARGE SCALE GENOMIC DNA]</scope>
    <source>
        <strain evidence="8 9">CGMCC 1.12859</strain>
    </source>
</reference>
<dbReference type="RefSeq" id="WP_267644937.1">
    <property type="nucleotide sequence ID" value="NZ_JANHGR010000001.1"/>
</dbReference>
<keyword evidence="4 6" id="KW-1133">Transmembrane helix</keyword>
<feature type="transmembrane region" description="Helical" evidence="6">
    <location>
        <begin position="75"/>
        <end position="97"/>
    </location>
</feature>
<protein>
    <submittedName>
        <fullName evidence="8">MFS transporter</fullName>
    </submittedName>
</protein>
<feature type="transmembrane region" description="Helical" evidence="6">
    <location>
        <begin position="281"/>
        <end position="300"/>
    </location>
</feature>
<evidence type="ECO:0000313" key="9">
    <source>
        <dbReference type="Proteomes" id="UP001597139"/>
    </source>
</evidence>
<comment type="caution">
    <text evidence="8">The sequence shown here is derived from an EMBL/GenBank/DDBJ whole genome shotgun (WGS) entry which is preliminary data.</text>
</comment>
<dbReference type="EMBL" id="JBHUCZ010000036">
    <property type="protein sequence ID" value="MFD1568957.1"/>
    <property type="molecule type" value="Genomic_DNA"/>
</dbReference>
<comment type="subcellular location">
    <subcellularLocation>
        <location evidence="1">Cell membrane</location>
        <topology evidence="1">Multi-pass membrane protein</topology>
    </subcellularLocation>
</comment>
<feature type="transmembrane region" description="Helical" evidence="6">
    <location>
        <begin position="42"/>
        <end position="63"/>
    </location>
</feature>
<feature type="transmembrane region" description="Helical" evidence="6">
    <location>
        <begin position="165"/>
        <end position="183"/>
    </location>
</feature>
<feature type="transmembrane region" description="Helical" evidence="6">
    <location>
        <begin position="215"/>
        <end position="239"/>
    </location>
</feature>
<dbReference type="InterPro" id="IPR050189">
    <property type="entry name" value="MFS_Efflux_Transporters"/>
</dbReference>
<keyword evidence="5 6" id="KW-0472">Membrane</keyword>
<feature type="transmembrane region" description="Helical" evidence="6">
    <location>
        <begin position="103"/>
        <end position="125"/>
    </location>
</feature>
<evidence type="ECO:0000256" key="4">
    <source>
        <dbReference type="ARBA" id="ARBA00022989"/>
    </source>
</evidence>
<evidence type="ECO:0000256" key="6">
    <source>
        <dbReference type="SAM" id="Phobius"/>
    </source>
</evidence>
<dbReference type="PANTHER" id="PTHR43124:SF3">
    <property type="entry name" value="CHLORAMPHENICOL EFFLUX PUMP RV0191"/>
    <property type="match status" value="1"/>
</dbReference>
<evidence type="ECO:0000256" key="2">
    <source>
        <dbReference type="ARBA" id="ARBA00022475"/>
    </source>
</evidence>
<sequence length="396" mass="40448">MSGSHGRRYRYTVLAFCLFSYFATMAARTAVSPVLPSIREEFLVSNAAMGLVLTGMWGAYALSSYPSGVLGDRYGARRVVLAAVGLTAVGSGLLAVSPTYATFLMSALFLGAGAGLYYPVAAMLLESLFERTGRAIGLHLTGSQLAGLATPVVVVAIAVRYGWRAGIAFGVVTTSIALVLFAWRVEPTPPSNPEASVRRAFAAERVLPPLRNRRVLYVIALAGIGSFAWQGTATFLPTFVGAEYGLSPTTAGGLLSVFFVTLTLSTPIAGSVSDVISRDGAAGLLFVVAVGGYGLLLGGVGIGLPAAALGTALVGVGMSWPAALESRMLTEFDDADRGAGFGLARGSYLLIGAGGNVGVGALADLAGWPVAIGTLAGLLTVCALAIGANRVFGIGL</sequence>
<evidence type="ECO:0000256" key="3">
    <source>
        <dbReference type="ARBA" id="ARBA00022692"/>
    </source>
</evidence>
<evidence type="ECO:0000256" key="1">
    <source>
        <dbReference type="ARBA" id="ARBA00004651"/>
    </source>
</evidence>
<dbReference type="Pfam" id="PF07690">
    <property type="entry name" value="MFS_1"/>
    <property type="match status" value="1"/>
</dbReference>
<dbReference type="InterPro" id="IPR020846">
    <property type="entry name" value="MFS_dom"/>
</dbReference>
<name>A0ABD6BVA5_9EURY</name>
<feature type="transmembrane region" description="Helical" evidence="6">
    <location>
        <begin position="137"/>
        <end position="159"/>
    </location>
</feature>
<feature type="transmembrane region" description="Helical" evidence="6">
    <location>
        <begin position="251"/>
        <end position="269"/>
    </location>
</feature>
<dbReference type="AlphaFoldDB" id="A0ABD6BVA5"/>
<dbReference type="PROSITE" id="PS50850">
    <property type="entry name" value="MFS"/>
    <property type="match status" value="1"/>
</dbReference>
<gene>
    <name evidence="8" type="ORF">ACFSAU_15795</name>
</gene>
<dbReference type="GO" id="GO:0005886">
    <property type="term" value="C:plasma membrane"/>
    <property type="evidence" value="ECO:0007669"/>
    <property type="project" value="UniProtKB-SubCell"/>
</dbReference>
<organism evidence="8 9">
    <name type="scientific">Halolamina litorea</name>
    <dbReference type="NCBI Taxonomy" id="1515593"/>
    <lineage>
        <taxon>Archaea</taxon>
        <taxon>Methanobacteriati</taxon>
        <taxon>Methanobacteriota</taxon>
        <taxon>Stenosarchaea group</taxon>
        <taxon>Halobacteria</taxon>
        <taxon>Halobacteriales</taxon>
        <taxon>Haloferacaceae</taxon>
    </lineage>
</organism>
<evidence type="ECO:0000256" key="5">
    <source>
        <dbReference type="ARBA" id="ARBA00023136"/>
    </source>
</evidence>
<feature type="transmembrane region" description="Helical" evidence="6">
    <location>
        <begin position="369"/>
        <end position="392"/>
    </location>
</feature>
<dbReference type="SUPFAM" id="SSF103473">
    <property type="entry name" value="MFS general substrate transporter"/>
    <property type="match status" value="1"/>
</dbReference>
<keyword evidence="2" id="KW-1003">Cell membrane</keyword>
<feature type="transmembrane region" description="Helical" evidence="6">
    <location>
        <begin position="345"/>
        <end position="363"/>
    </location>
</feature>
<dbReference type="Gene3D" id="1.20.1250.20">
    <property type="entry name" value="MFS general substrate transporter like domains"/>
    <property type="match status" value="2"/>
</dbReference>
<evidence type="ECO:0000259" key="7">
    <source>
        <dbReference type="PROSITE" id="PS50850"/>
    </source>
</evidence>
<accession>A0ABD6BVA5</accession>
<evidence type="ECO:0000313" key="8">
    <source>
        <dbReference type="EMBL" id="MFD1568957.1"/>
    </source>
</evidence>
<dbReference type="Proteomes" id="UP001597139">
    <property type="component" value="Unassembled WGS sequence"/>
</dbReference>
<dbReference type="PANTHER" id="PTHR43124">
    <property type="entry name" value="PURINE EFFLUX PUMP PBUE"/>
    <property type="match status" value="1"/>
</dbReference>
<feature type="transmembrane region" description="Helical" evidence="6">
    <location>
        <begin position="306"/>
        <end position="324"/>
    </location>
</feature>
<keyword evidence="3 6" id="KW-0812">Transmembrane</keyword>
<dbReference type="InterPro" id="IPR036259">
    <property type="entry name" value="MFS_trans_sf"/>
</dbReference>